<keyword evidence="2 4" id="KW-0689">Ribosomal protein</keyword>
<dbReference type="OrthoDB" id="278325at2759"/>
<dbReference type="InterPro" id="IPR038579">
    <property type="entry name" value="Ribosomal_eS21_sf"/>
</dbReference>
<comment type="similarity">
    <text evidence="1 4">Belongs to the eukaryotic ribosomal protein eS21 family.</text>
</comment>
<evidence type="ECO:0000256" key="4">
    <source>
        <dbReference type="PIRNR" id="PIRNR002148"/>
    </source>
</evidence>
<accession>A0A6A5CF54</accession>
<dbReference type="PANTHER" id="PTHR10442">
    <property type="entry name" value="40S RIBOSOMAL PROTEIN S21"/>
    <property type="match status" value="1"/>
</dbReference>
<dbReference type="GO" id="GO:0003735">
    <property type="term" value="F:structural constituent of ribosome"/>
    <property type="evidence" value="ECO:0007669"/>
    <property type="project" value="InterPro"/>
</dbReference>
<dbReference type="InterPro" id="IPR001931">
    <property type="entry name" value="Ribosomal_eS21"/>
</dbReference>
<evidence type="ECO:0000313" key="5">
    <source>
        <dbReference type="EMBL" id="KAF0985224.1"/>
    </source>
</evidence>
<dbReference type="VEuPathDB" id="AmoebaDB:NfTy_024520"/>
<evidence type="ECO:0000313" key="6">
    <source>
        <dbReference type="Proteomes" id="UP000444721"/>
    </source>
</evidence>
<dbReference type="Proteomes" id="UP000444721">
    <property type="component" value="Unassembled WGS sequence"/>
</dbReference>
<dbReference type="AlphaFoldDB" id="A0A6A5CF54"/>
<dbReference type="VEuPathDB" id="AmoebaDB:FDP41_000263"/>
<gene>
    <name evidence="5" type="ORF">FDP41_000263</name>
</gene>
<dbReference type="Gene3D" id="3.30.1230.20">
    <property type="match status" value="1"/>
</dbReference>
<evidence type="ECO:0000256" key="2">
    <source>
        <dbReference type="ARBA" id="ARBA00022980"/>
    </source>
</evidence>
<evidence type="ECO:0000256" key="1">
    <source>
        <dbReference type="ARBA" id="ARBA00010228"/>
    </source>
</evidence>
<dbReference type="PIRSF" id="PIRSF002148">
    <property type="entry name" value="Ribosomal_S21e"/>
    <property type="match status" value="1"/>
</dbReference>
<name>A0A6A5CF54_NAEFO</name>
<protein>
    <recommendedName>
        <fullName evidence="4">40S ribosomal protein S21</fullName>
    </recommendedName>
</protein>
<dbReference type="OMA" id="GESDACM"/>
<keyword evidence="6" id="KW-1185">Reference proteome</keyword>
<proteinExistence type="inferred from homology"/>
<evidence type="ECO:0000256" key="3">
    <source>
        <dbReference type="ARBA" id="ARBA00023274"/>
    </source>
</evidence>
<keyword evidence="3 4" id="KW-0687">Ribonucleoprotein</keyword>
<organism evidence="5 6">
    <name type="scientific">Naegleria fowleri</name>
    <name type="common">Brain eating amoeba</name>
    <dbReference type="NCBI Taxonomy" id="5763"/>
    <lineage>
        <taxon>Eukaryota</taxon>
        <taxon>Discoba</taxon>
        <taxon>Heterolobosea</taxon>
        <taxon>Tetramitia</taxon>
        <taxon>Eutetramitia</taxon>
        <taxon>Vahlkampfiidae</taxon>
        <taxon>Naegleria</taxon>
    </lineage>
</organism>
<dbReference type="GO" id="GO:0005840">
    <property type="term" value="C:ribosome"/>
    <property type="evidence" value="ECO:0007669"/>
    <property type="project" value="UniProtKB-KW"/>
</dbReference>
<reference evidence="5 6" key="1">
    <citation type="journal article" date="2019" name="Sci. Rep.">
        <title>Nanopore sequencing improves the draft genome of the human pathogenic amoeba Naegleria fowleri.</title>
        <authorList>
            <person name="Liechti N."/>
            <person name="Schurch N."/>
            <person name="Bruggmann R."/>
            <person name="Wittwer M."/>
        </authorList>
    </citation>
    <scope>NUCLEOTIDE SEQUENCE [LARGE SCALE GENOMIC DNA]</scope>
    <source>
        <strain evidence="5 6">ATCC 30894</strain>
    </source>
</reference>
<dbReference type="Pfam" id="PF01249">
    <property type="entry name" value="Ribosomal_S21e"/>
    <property type="match status" value="1"/>
</dbReference>
<sequence length="82" mass="9073">MQNDQGQQVDYYHPRKCTATKSLITAKDHASVQITVGLVDENGVYTGSNTTISLCGELRMKAKSDGAVNRLMLEQKVMKDIQ</sequence>
<dbReference type="RefSeq" id="XP_044569937.1">
    <property type="nucleotide sequence ID" value="XM_044705845.1"/>
</dbReference>
<dbReference type="GeneID" id="68107481"/>
<dbReference type="GO" id="GO:1990904">
    <property type="term" value="C:ribonucleoprotein complex"/>
    <property type="evidence" value="ECO:0007669"/>
    <property type="project" value="UniProtKB-KW"/>
</dbReference>
<comment type="caution">
    <text evidence="5">The sequence shown here is derived from an EMBL/GenBank/DDBJ whole genome shotgun (WGS) entry which is preliminary data.</text>
</comment>
<dbReference type="GO" id="GO:0006412">
    <property type="term" value="P:translation"/>
    <property type="evidence" value="ECO:0007669"/>
    <property type="project" value="InterPro"/>
</dbReference>
<dbReference type="EMBL" id="VFQX01000001">
    <property type="protein sequence ID" value="KAF0985224.1"/>
    <property type="molecule type" value="Genomic_DNA"/>
</dbReference>